<evidence type="ECO:0000313" key="4">
    <source>
        <dbReference type="EMBL" id="MDS1116397.1"/>
    </source>
</evidence>
<keyword evidence="5" id="KW-1185">Reference proteome</keyword>
<dbReference type="Proteomes" id="UP001265083">
    <property type="component" value="Unassembled WGS sequence"/>
</dbReference>
<dbReference type="EMBL" id="JAVLUS010000024">
    <property type="protein sequence ID" value="MDS1116397.1"/>
    <property type="molecule type" value="Genomic_DNA"/>
</dbReference>
<feature type="region of interest" description="Disordered" evidence="1">
    <location>
        <begin position="40"/>
        <end position="107"/>
    </location>
</feature>
<evidence type="ECO:0000259" key="3">
    <source>
        <dbReference type="Pfam" id="PF26526"/>
    </source>
</evidence>
<sequence length="283" mass="30658">MTESETPTRRAWWKRPRVWTAVVVVLVATSIAGLALLRGGEDSSQPRVAVPPPVVQEPSEALPADPNGPYTGSDVDAIGRGMRVPADPNGHVLEQTPRTSSSRLTQPIAPPQGLEWQKVYGAPMPFSTSDGPTAISADGVPSGFSRTPQGAALASLQILMRATYGPREVRQAILDSSVIGSAELKNTVLNAPSEPQYQTIPAAVQILEDRYSENSASVRWMFGPLPAPEEFPTTNGTVYHGGAIPVIWENGRWKLKLTEAVVSSELSDFEEYLDDPRWATTWF</sequence>
<feature type="compositionally biased region" description="Polar residues" evidence="1">
    <location>
        <begin position="96"/>
        <end position="105"/>
    </location>
</feature>
<dbReference type="InterPro" id="IPR058488">
    <property type="entry name" value="DUF8175"/>
</dbReference>
<feature type="domain" description="DUF8175" evidence="3">
    <location>
        <begin position="84"/>
        <end position="265"/>
    </location>
</feature>
<gene>
    <name evidence="4" type="ORF">RD149_21875</name>
</gene>
<protein>
    <recommendedName>
        <fullName evidence="3">DUF8175 domain-containing protein</fullName>
    </recommendedName>
</protein>
<comment type="caution">
    <text evidence="4">The sequence shown here is derived from an EMBL/GenBank/DDBJ whole genome shotgun (WGS) entry which is preliminary data.</text>
</comment>
<organism evidence="4 5">
    <name type="scientific">Gordonia westfalica</name>
    <dbReference type="NCBI Taxonomy" id="158898"/>
    <lineage>
        <taxon>Bacteria</taxon>
        <taxon>Bacillati</taxon>
        <taxon>Actinomycetota</taxon>
        <taxon>Actinomycetes</taxon>
        <taxon>Mycobacteriales</taxon>
        <taxon>Gordoniaceae</taxon>
        <taxon>Gordonia</taxon>
    </lineage>
</organism>
<feature type="transmembrane region" description="Helical" evidence="2">
    <location>
        <begin position="18"/>
        <end position="37"/>
    </location>
</feature>
<reference evidence="4 5" key="1">
    <citation type="submission" date="2023-08" db="EMBL/GenBank/DDBJ databases">
        <title>Bioegradation of LLDPE and BLDPE plastic by marine bacteria from coast plastic debris.</title>
        <authorList>
            <person name="Rong Z."/>
        </authorList>
    </citation>
    <scope>NUCLEOTIDE SEQUENCE [LARGE SCALE GENOMIC DNA]</scope>
    <source>
        <strain evidence="4 5">Z-2</strain>
    </source>
</reference>
<keyword evidence="2" id="KW-0812">Transmembrane</keyword>
<accession>A0ABU2GZ81</accession>
<dbReference type="RefSeq" id="WP_310952194.1">
    <property type="nucleotide sequence ID" value="NZ_JAVLUS010000024.1"/>
</dbReference>
<dbReference type="Pfam" id="PF26526">
    <property type="entry name" value="DUF8175"/>
    <property type="match status" value="1"/>
</dbReference>
<proteinExistence type="predicted"/>
<evidence type="ECO:0000256" key="2">
    <source>
        <dbReference type="SAM" id="Phobius"/>
    </source>
</evidence>
<evidence type="ECO:0000313" key="5">
    <source>
        <dbReference type="Proteomes" id="UP001265083"/>
    </source>
</evidence>
<name>A0ABU2GZ81_9ACTN</name>
<evidence type="ECO:0000256" key="1">
    <source>
        <dbReference type="SAM" id="MobiDB-lite"/>
    </source>
</evidence>
<keyword evidence="2" id="KW-1133">Transmembrane helix</keyword>
<keyword evidence="2" id="KW-0472">Membrane</keyword>